<dbReference type="EMBL" id="CP014323">
    <property type="protein sequence ID" value="AMJ97890.1"/>
    <property type="molecule type" value="Genomic_DNA"/>
</dbReference>
<evidence type="ECO:0000256" key="1">
    <source>
        <dbReference type="SAM" id="Phobius"/>
    </source>
</evidence>
<dbReference type="PANTHER" id="PTHR33121:SF70">
    <property type="entry name" value="SIGNALING PROTEIN YKOW"/>
    <property type="match status" value="1"/>
</dbReference>
<dbReference type="Gene3D" id="6.10.340.10">
    <property type="match status" value="1"/>
</dbReference>
<feature type="domain" description="GGDEF" evidence="3">
    <location>
        <begin position="289"/>
        <end position="422"/>
    </location>
</feature>
<gene>
    <name evidence="4" type="ORF">AVL55_06760</name>
</gene>
<dbReference type="GO" id="GO:0071111">
    <property type="term" value="F:cyclic-guanylate-specific phosphodiesterase activity"/>
    <property type="evidence" value="ECO:0007669"/>
    <property type="project" value="InterPro"/>
</dbReference>
<feature type="transmembrane region" description="Helical" evidence="1">
    <location>
        <begin position="6"/>
        <end position="27"/>
    </location>
</feature>
<reference evidence="4 5" key="1">
    <citation type="submission" date="2015-12" db="EMBL/GenBank/DDBJ databases">
        <authorList>
            <person name="Shamseldin A."/>
            <person name="Moawad H."/>
            <person name="Abd El-Rahim W.M."/>
            <person name="Sadowsky M.J."/>
        </authorList>
    </citation>
    <scope>NUCLEOTIDE SEQUENCE [LARGE SCALE GENOMIC DNA]</scope>
    <source>
        <strain evidence="4 5">D7</strain>
    </source>
</reference>
<dbReference type="InterPro" id="IPR043128">
    <property type="entry name" value="Rev_trsase/Diguanyl_cyclase"/>
</dbReference>
<dbReference type="Gene3D" id="3.20.20.450">
    <property type="entry name" value="EAL domain"/>
    <property type="match status" value="1"/>
</dbReference>
<dbReference type="PROSITE" id="PS50887">
    <property type="entry name" value="GGDEF"/>
    <property type="match status" value="1"/>
</dbReference>
<name>A0A126PYL9_ALTMA</name>
<evidence type="ECO:0000259" key="2">
    <source>
        <dbReference type="PROSITE" id="PS50883"/>
    </source>
</evidence>
<evidence type="ECO:0000313" key="5">
    <source>
        <dbReference type="Proteomes" id="UP000063991"/>
    </source>
</evidence>
<organism evidence="4 5">
    <name type="scientific">Alteromonas macleodii</name>
    <name type="common">Pseudoalteromonas macleodii</name>
    <dbReference type="NCBI Taxonomy" id="28108"/>
    <lineage>
        <taxon>Bacteria</taxon>
        <taxon>Pseudomonadati</taxon>
        <taxon>Pseudomonadota</taxon>
        <taxon>Gammaproteobacteria</taxon>
        <taxon>Alteromonadales</taxon>
        <taxon>Alteromonadaceae</taxon>
        <taxon>Alteromonas/Salinimonas group</taxon>
        <taxon>Alteromonas</taxon>
    </lineage>
</organism>
<protein>
    <submittedName>
        <fullName evidence="4">Diguanylate cyclase</fullName>
    </submittedName>
</protein>
<dbReference type="SMART" id="SM00267">
    <property type="entry name" value="GGDEF"/>
    <property type="match status" value="1"/>
</dbReference>
<dbReference type="RefSeq" id="WP_061094615.1">
    <property type="nucleotide sequence ID" value="NZ_CP014323.1"/>
</dbReference>
<dbReference type="OrthoDB" id="9176779at2"/>
<dbReference type="Pfam" id="PF00990">
    <property type="entry name" value="GGDEF"/>
    <property type="match status" value="1"/>
</dbReference>
<dbReference type="SMART" id="SM00052">
    <property type="entry name" value="EAL"/>
    <property type="match status" value="1"/>
</dbReference>
<feature type="domain" description="EAL" evidence="2">
    <location>
        <begin position="431"/>
        <end position="684"/>
    </location>
</feature>
<evidence type="ECO:0000259" key="3">
    <source>
        <dbReference type="PROSITE" id="PS50887"/>
    </source>
</evidence>
<dbReference type="NCBIfam" id="TIGR00254">
    <property type="entry name" value="GGDEF"/>
    <property type="match status" value="1"/>
</dbReference>
<accession>A0A126PYL9</accession>
<dbReference type="PROSITE" id="PS50883">
    <property type="entry name" value="EAL"/>
    <property type="match status" value="1"/>
</dbReference>
<dbReference type="Pfam" id="PF00563">
    <property type="entry name" value="EAL"/>
    <property type="match status" value="1"/>
</dbReference>
<dbReference type="CDD" id="cd01949">
    <property type="entry name" value="GGDEF"/>
    <property type="match status" value="1"/>
</dbReference>
<dbReference type="CDD" id="cd01948">
    <property type="entry name" value="EAL"/>
    <property type="match status" value="1"/>
</dbReference>
<dbReference type="InterPro" id="IPR000160">
    <property type="entry name" value="GGDEF_dom"/>
</dbReference>
<dbReference type="InterPro" id="IPR029787">
    <property type="entry name" value="Nucleotide_cyclase"/>
</dbReference>
<sequence length="690" mass="76974">MFRTLKIPIGLVIALTMSVLALSVVIVNKLEQNASVVDVVKGNIATLSNALSLQLSVVMERSPGDNALFSSLFQPIKEHDNLISATLYDNDYQAISTIQPDSLSQLSNQSVPLDPAEIPFGVTQYDNVITAHQIVGSSLYPLGHVVLYVDIEDTMAASSARQLIKQVPIVIAVWLLCTGTCVFILYRLISPIGSLRQFTQEVFESKDYALRSSLNTSNEIGQLSNNINSLLDTIEVELLINFEQKQTLVDQQETMSRLANFDSLTGLPNRQFVLDNLRLELARAKRNDEDLLLLFFDLDGFKGINDSLGHETGDLILIEVADRVQCLLRDGDLFARLGGDEFLVLPDRDVTTDQAQSLATRLITAFDEPFELRGLSLTVGLSVGIATASDAGYDLSELMSNADLAMYRSKARGRGSYTLFTPDMVESHKRKLHLANGIEQGISNDEFVVYYQVKVNNEGNVIGVEALIRWQHPEFGLVMPNEFIPIAEQGGKITAITRWVIKRVCIDMPDLKQWATSPFRASINLSGHDLRSSQLFDYIYNTFKLYDINPENIEFEVTESAYLENFTFSNKFFRRIGNMGCAIALDDFGTGYSSLSYLTQINIDTLKVDRQFVMEIQTSERSRLVTGAIIDLAKRLSLSVCAEGIENLEQWNYLREHGCDNVQGFMFSKPIPLSELTCSPSHYSDSSFSV</sequence>
<dbReference type="InterPro" id="IPR050706">
    <property type="entry name" value="Cyclic-di-GMP_PDE-like"/>
</dbReference>
<dbReference type="Proteomes" id="UP000063991">
    <property type="component" value="Chromosome"/>
</dbReference>
<dbReference type="AlphaFoldDB" id="A0A126PYL9"/>
<keyword evidence="1" id="KW-1133">Transmembrane helix</keyword>
<dbReference type="InterPro" id="IPR001633">
    <property type="entry name" value="EAL_dom"/>
</dbReference>
<dbReference type="Gene3D" id="3.30.70.270">
    <property type="match status" value="1"/>
</dbReference>
<keyword evidence="1" id="KW-0472">Membrane</keyword>
<dbReference type="PANTHER" id="PTHR33121">
    <property type="entry name" value="CYCLIC DI-GMP PHOSPHODIESTERASE PDEF"/>
    <property type="match status" value="1"/>
</dbReference>
<dbReference type="SUPFAM" id="SSF55073">
    <property type="entry name" value="Nucleotide cyclase"/>
    <property type="match status" value="1"/>
</dbReference>
<proteinExistence type="predicted"/>
<dbReference type="SUPFAM" id="SSF141868">
    <property type="entry name" value="EAL domain-like"/>
    <property type="match status" value="1"/>
</dbReference>
<dbReference type="InterPro" id="IPR035919">
    <property type="entry name" value="EAL_sf"/>
</dbReference>
<feature type="transmembrane region" description="Helical" evidence="1">
    <location>
        <begin position="169"/>
        <end position="189"/>
    </location>
</feature>
<keyword evidence="1" id="KW-0812">Transmembrane</keyword>
<evidence type="ECO:0000313" key="4">
    <source>
        <dbReference type="EMBL" id="AMJ97890.1"/>
    </source>
</evidence>